<dbReference type="GO" id="GO:0016887">
    <property type="term" value="F:ATP hydrolysis activity"/>
    <property type="evidence" value="ECO:0007669"/>
    <property type="project" value="InterPro"/>
</dbReference>
<feature type="domain" description="ABC transporter" evidence="6">
    <location>
        <begin position="103"/>
        <end position="363"/>
    </location>
</feature>
<comment type="similarity">
    <text evidence="1 4">Belongs to the bacterial solute-binding protein 3 family.</text>
</comment>
<dbReference type="RefSeq" id="WP_003592617.1">
    <property type="nucleotide sequence ID" value="NZ_JH719381.1"/>
</dbReference>
<dbReference type="OrthoDB" id="9807888at2"/>
<dbReference type="InterPro" id="IPR001638">
    <property type="entry name" value="Solute-binding_3/MltF_N"/>
</dbReference>
<dbReference type="AlphaFoldDB" id="I9NK28"/>
<keyword evidence="3 5" id="KW-0732">Signal</keyword>
<dbReference type="SUPFAM" id="SSF53850">
    <property type="entry name" value="Periplasmic binding protein-like II"/>
    <property type="match status" value="1"/>
</dbReference>
<evidence type="ECO:0000256" key="2">
    <source>
        <dbReference type="ARBA" id="ARBA00022448"/>
    </source>
</evidence>
<dbReference type="HOGENOM" id="CLU_752010_0_0_5"/>
<evidence type="ECO:0000313" key="8">
    <source>
        <dbReference type="Proteomes" id="UP000005092"/>
    </source>
</evidence>
<keyword evidence="2" id="KW-0813">Transport</keyword>
<evidence type="ECO:0000256" key="3">
    <source>
        <dbReference type="ARBA" id="ARBA00022729"/>
    </source>
</evidence>
<dbReference type="Pfam" id="PF00497">
    <property type="entry name" value="SBP_bac_3"/>
    <property type="match status" value="1"/>
</dbReference>
<dbReference type="Proteomes" id="UP000005092">
    <property type="component" value="Unassembled WGS sequence"/>
</dbReference>
<dbReference type="PANTHER" id="PTHR30085:SF7">
    <property type="entry name" value="AMINO-ACID ABC TRANSPORTER-BINDING PROTEIN YHDW-RELATED"/>
    <property type="match status" value="1"/>
</dbReference>
<sequence length="368" mass="40029">MFKRRIKLFLGGVFAAAAVLTNGALAAGPTLKKIQERGELACGVSQGIGGFSMPDSSGKWTGLDVDLCRAIAAAIFDDATKVQFVALSAKDRFTALQSGAVDLLSRNTTWTMSRETTLGMSFAVVNFYDGQGLLAKKSLGVASVKDLSGATVCLTSGTTHEMNLADYFRTYNLKYEAIVFVTADETIKAFESGRCDVYTADMSAVYAQKSKLKQPDDYVVLPELISKEPLGPAKLSEKDARETAMHYLERVRIPEQASKYPGQLSGGQQQGVAIARSLCMSPRIMLFDEPTSALDPEMVKEVLDTMVSLADEGMTMLCVTHEMGFAPQVADLVVFMDQGPIVEVNDPQTFFDSPRHERARAFLSQILH</sequence>
<dbReference type="InterPro" id="IPR018313">
    <property type="entry name" value="SBP_3_CS"/>
</dbReference>
<dbReference type="Gene3D" id="3.40.190.10">
    <property type="entry name" value="Periplasmic binding protein-like II"/>
    <property type="match status" value="2"/>
</dbReference>
<evidence type="ECO:0000256" key="4">
    <source>
        <dbReference type="RuleBase" id="RU003744"/>
    </source>
</evidence>
<dbReference type="PANTHER" id="PTHR30085">
    <property type="entry name" value="AMINO ACID ABC TRANSPORTER PERMEASE"/>
    <property type="match status" value="1"/>
</dbReference>
<organism evidence="7 8">
    <name type="scientific">Rhizobium leguminosarum bv. trifolii WSM597</name>
    <dbReference type="NCBI Taxonomy" id="754764"/>
    <lineage>
        <taxon>Bacteria</taxon>
        <taxon>Pseudomonadati</taxon>
        <taxon>Pseudomonadota</taxon>
        <taxon>Alphaproteobacteria</taxon>
        <taxon>Hyphomicrobiales</taxon>
        <taxon>Rhizobiaceae</taxon>
        <taxon>Rhizobium/Agrobacterium group</taxon>
        <taxon>Rhizobium</taxon>
    </lineage>
</organism>
<dbReference type="GO" id="GO:0005524">
    <property type="term" value="F:ATP binding"/>
    <property type="evidence" value="ECO:0007669"/>
    <property type="project" value="InterPro"/>
</dbReference>
<proteinExistence type="inferred from homology"/>
<dbReference type="InterPro" id="IPR027417">
    <property type="entry name" value="P-loop_NTPase"/>
</dbReference>
<dbReference type="Gene3D" id="3.40.50.300">
    <property type="entry name" value="P-loop containing nucleotide triphosphate hydrolases"/>
    <property type="match status" value="1"/>
</dbReference>
<evidence type="ECO:0000259" key="6">
    <source>
        <dbReference type="PROSITE" id="PS50893"/>
    </source>
</evidence>
<evidence type="ECO:0000313" key="7">
    <source>
        <dbReference type="EMBL" id="EJB07107.1"/>
    </source>
</evidence>
<name>I9NK28_RHILT</name>
<evidence type="ECO:0000256" key="5">
    <source>
        <dbReference type="SAM" id="SignalP"/>
    </source>
</evidence>
<protein>
    <submittedName>
        <fullName evidence="7">ABC-type polar amino acid transport system, ATPase component</fullName>
    </submittedName>
</protein>
<dbReference type="SUPFAM" id="SSF52540">
    <property type="entry name" value="P-loop containing nucleoside triphosphate hydrolases"/>
    <property type="match status" value="1"/>
</dbReference>
<dbReference type="InterPro" id="IPR003439">
    <property type="entry name" value="ABC_transporter-like_ATP-bd"/>
</dbReference>
<dbReference type="PROSITE" id="PS50893">
    <property type="entry name" value="ABC_TRANSPORTER_2"/>
    <property type="match status" value="1"/>
</dbReference>
<evidence type="ECO:0000256" key="1">
    <source>
        <dbReference type="ARBA" id="ARBA00010333"/>
    </source>
</evidence>
<dbReference type="PROSITE" id="PS01039">
    <property type="entry name" value="SBP_BACTERIAL_3"/>
    <property type="match status" value="1"/>
</dbReference>
<dbReference type="GO" id="GO:0006865">
    <property type="term" value="P:amino acid transport"/>
    <property type="evidence" value="ECO:0007669"/>
    <property type="project" value="TreeGrafter"/>
</dbReference>
<dbReference type="EMBL" id="JH719381">
    <property type="protein sequence ID" value="EJB07107.1"/>
    <property type="molecule type" value="Genomic_DNA"/>
</dbReference>
<dbReference type="InterPro" id="IPR051455">
    <property type="entry name" value="Bact_solute-bind_prot3"/>
</dbReference>
<feature type="signal peptide" evidence="5">
    <location>
        <begin position="1"/>
        <end position="26"/>
    </location>
</feature>
<accession>I9NK28</accession>
<dbReference type="SMART" id="SM00062">
    <property type="entry name" value="PBPb"/>
    <property type="match status" value="1"/>
</dbReference>
<feature type="chain" id="PRO_5003722940" evidence="5">
    <location>
        <begin position="27"/>
        <end position="368"/>
    </location>
</feature>
<gene>
    <name evidence="7" type="ORF">Rleg9DRAFT_6091</name>
</gene>
<dbReference type="Pfam" id="PF00005">
    <property type="entry name" value="ABC_tran"/>
    <property type="match status" value="1"/>
</dbReference>
<dbReference type="CDD" id="cd13692">
    <property type="entry name" value="PBP2_BztA"/>
    <property type="match status" value="1"/>
</dbReference>
<reference evidence="7 8" key="1">
    <citation type="submission" date="2012-02" db="EMBL/GenBank/DDBJ databases">
        <title>Improved High-Quality Draft Sequence of Rhizobium leguminosarum bv. trifolii WSM597.</title>
        <authorList>
            <consortium name="US DOE Joint Genome Institute"/>
            <person name="Lucas S."/>
            <person name="Han J."/>
            <person name="Lapidus A."/>
            <person name="Cheng J.-F."/>
            <person name="Goodwin L."/>
            <person name="Pitluck S."/>
            <person name="Peters L."/>
            <person name="Ovchinnikova G."/>
            <person name="Held B."/>
            <person name="Detter J.C."/>
            <person name="Han C."/>
            <person name="Tapia R."/>
            <person name="Land M."/>
            <person name="Hauser L."/>
            <person name="Kyrpides N."/>
            <person name="Ivanova N."/>
            <person name="Pagani I."/>
            <person name="Brau L."/>
            <person name="Yates R."/>
            <person name="O'Hara G."/>
            <person name="Rui T."/>
            <person name="Howieson J."/>
            <person name="Reeve W."/>
            <person name="Woyke T."/>
        </authorList>
    </citation>
    <scope>NUCLEOTIDE SEQUENCE [LARGE SCALE GENOMIC DNA]</scope>
    <source>
        <strain evidence="7 8">WSM597</strain>
    </source>
</reference>